<evidence type="ECO:0000256" key="2">
    <source>
        <dbReference type="ARBA" id="ARBA00010093"/>
    </source>
</evidence>
<dbReference type="PANTHER" id="PTHR12274:SF8">
    <property type="entry name" value="GRANULIN-A ISOFORM X1"/>
    <property type="match status" value="1"/>
</dbReference>
<evidence type="ECO:0000313" key="7">
    <source>
        <dbReference type="Proteomes" id="UP001501940"/>
    </source>
</evidence>
<evidence type="ECO:0000259" key="5">
    <source>
        <dbReference type="PROSITE" id="PS00799"/>
    </source>
</evidence>
<proteinExistence type="inferred from homology"/>
<evidence type="ECO:0000256" key="4">
    <source>
        <dbReference type="ARBA" id="ARBA00023157"/>
    </source>
</evidence>
<sequence length="147" mass="15981">MDRKHPYFSFRCLLDYISIPYKSFDNNKCDKSTSCPGKSTCCKTLTGAWACCPLPQAVCCDDHIHCCPHGTVCNLAAETCDDPSGSSPSLRWLAKVSAVTSQAKDEKCDKQTMCPGGTTCCKKNSGQWACCPLPQVSFLLHGGLRAF</sequence>
<comment type="subcellular location">
    <subcellularLocation>
        <location evidence="1">Secreted</location>
    </subcellularLocation>
</comment>
<evidence type="ECO:0000256" key="3">
    <source>
        <dbReference type="ARBA" id="ARBA00022525"/>
    </source>
</evidence>
<dbReference type="Gene3D" id="2.10.25.160">
    <property type="entry name" value="Granulin"/>
    <property type="match status" value="2"/>
</dbReference>
<keyword evidence="7" id="KW-1185">Reference proteome</keyword>
<feature type="domain" description="Granulins" evidence="5">
    <location>
        <begin position="60"/>
        <end position="73"/>
    </location>
</feature>
<dbReference type="Pfam" id="PF00396">
    <property type="entry name" value="Granulin"/>
    <property type="match status" value="1"/>
</dbReference>
<reference evidence="6" key="3">
    <citation type="submission" date="2025-09" db="UniProtKB">
        <authorList>
            <consortium name="Ensembl"/>
        </authorList>
    </citation>
    <scope>IDENTIFICATION</scope>
</reference>
<dbReference type="AlphaFoldDB" id="A0AAQ5YRI6"/>
<dbReference type="PANTHER" id="PTHR12274">
    <property type="entry name" value="GRANULIN"/>
    <property type="match status" value="1"/>
</dbReference>
<dbReference type="Ensembl" id="ENSAOCT00000054935.1">
    <property type="protein sequence ID" value="ENSAOCP00000054536.1"/>
    <property type="gene ID" value="ENSAOCG00000030404.1"/>
</dbReference>
<reference evidence="6" key="2">
    <citation type="submission" date="2025-08" db="UniProtKB">
        <authorList>
            <consortium name="Ensembl"/>
        </authorList>
    </citation>
    <scope>IDENTIFICATION</scope>
</reference>
<dbReference type="GO" id="GO:0005576">
    <property type="term" value="C:extracellular region"/>
    <property type="evidence" value="ECO:0007669"/>
    <property type="project" value="UniProtKB-SubCell"/>
</dbReference>
<organism evidence="6 7">
    <name type="scientific">Amphiprion ocellaris</name>
    <name type="common">Clown anemonefish</name>
    <dbReference type="NCBI Taxonomy" id="80972"/>
    <lineage>
        <taxon>Eukaryota</taxon>
        <taxon>Metazoa</taxon>
        <taxon>Chordata</taxon>
        <taxon>Craniata</taxon>
        <taxon>Vertebrata</taxon>
        <taxon>Euteleostomi</taxon>
        <taxon>Actinopterygii</taxon>
        <taxon>Neopterygii</taxon>
        <taxon>Teleostei</taxon>
        <taxon>Neoteleostei</taxon>
        <taxon>Acanthomorphata</taxon>
        <taxon>Ovalentaria</taxon>
        <taxon>Pomacentridae</taxon>
        <taxon>Amphiprion</taxon>
    </lineage>
</organism>
<keyword evidence="3" id="KW-0964">Secreted</keyword>
<evidence type="ECO:0000313" key="6">
    <source>
        <dbReference type="Ensembl" id="ENSAOCP00000054536.1"/>
    </source>
</evidence>
<protein>
    <recommendedName>
        <fullName evidence="5">Granulins domain-containing protein</fullName>
    </recommendedName>
</protein>
<keyword evidence="4" id="KW-1015">Disulfide bond</keyword>
<evidence type="ECO:0000256" key="1">
    <source>
        <dbReference type="ARBA" id="ARBA00004613"/>
    </source>
</evidence>
<dbReference type="SMART" id="SM00277">
    <property type="entry name" value="GRAN"/>
    <property type="match status" value="2"/>
</dbReference>
<dbReference type="InterPro" id="IPR037277">
    <property type="entry name" value="Granulin_sf"/>
</dbReference>
<name>A0AAQ5YRI6_AMPOC</name>
<dbReference type="FunFam" id="2.10.25.160:FF:000001">
    <property type="entry name" value="Granulin precursor"/>
    <property type="match status" value="1"/>
</dbReference>
<dbReference type="SUPFAM" id="SSF57277">
    <property type="entry name" value="Granulin repeat"/>
    <property type="match status" value="2"/>
</dbReference>
<comment type="similarity">
    <text evidence="2">Belongs to the granulin family.</text>
</comment>
<accession>A0AAQ5YRI6</accession>
<dbReference type="GeneTree" id="ENSGT00470000042293"/>
<dbReference type="InterPro" id="IPR000118">
    <property type="entry name" value="Granulin"/>
</dbReference>
<dbReference type="Proteomes" id="UP001501940">
    <property type="component" value="Chromosome 18"/>
</dbReference>
<reference evidence="6 7" key="1">
    <citation type="submission" date="2022-01" db="EMBL/GenBank/DDBJ databases">
        <title>A chromosome-scale genome assembly of the false clownfish, Amphiprion ocellaris.</title>
        <authorList>
            <person name="Ryu T."/>
        </authorList>
    </citation>
    <scope>NUCLEOTIDE SEQUENCE [LARGE SCALE GENOMIC DNA]</scope>
</reference>
<dbReference type="InterPro" id="IPR039036">
    <property type="entry name" value="Granulin_fam"/>
</dbReference>
<dbReference type="PROSITE" id="PS00799">
    <property type="entry name" value="GRANULINS"/>
    <property type="match status" value="1"/>
</dbReference>